<dbReference type="Pfam" id="PF01145">
    <property type="entry name" value="Band_7"/>
    <property type="match status" value="1"/>
</dbReference>
<evidence type="ECO:0000256" key="1">
    <source>
        <dbReference type="ARBA" id="ARBA00008164"/>
    </source>
</evidence>
<dbReference type="InterPro" id="IPR001972">
    <property type="entry name" value="Stomatin_HflK_fam"/>
</dbReference>
<reference evidence="4 5" key="1">
    <citation type="submission" date="2021-04" db="EMBL/GenBank/DDBJ databases">
        <authorList>
            <person name="Bliznina A."/>
        </authorList>
    </citation>
    <scope>NUCLEOTIDE SEQUENCE [LARGE SCALE GENOMIC DNA]</scope>
</reference>
<evidence type="ECO:0000256" key="2">
    <source>
        <dbReference type="SAM" id="MobiDB-lite"/>
    </source>
</evidence>
<keyword evidence="5" id="KW-1185">Reference proteome</keyword>
<accession>A0ABN7T0T3</accession>
<dbReference type="PANTHER" id="PTHR10264:SF19">
    <property type="entry name" value="AT06885P-RELATED"/>
    <property type="match status" value="1"/>
</dbReference>
<name>A0ABN7T0T3_OIKDI</name>
<dbReference type="InterPro" id="IPR036013">
    <property type="entry name" value="Band_7/SPFH_dom_sf"/>
</dbReference>
<gene>
    <name evidence="4" type="ORF">OKIOD_LOCUS12960</name>
</gene>
<dbReference type="InterPro" id="IPR043202">
    <property type="entry name" value="Band-7_stomatin-like"/>
</dbReference>
<evidence type="ECO:0000313" key="5">
    <source>
        <dbReference type="Proteomes" id="UP001158576"/>
    </source>
</evidence>
<dbReference type="PANTHER" id="PTHR10264">
    <property type="entry name" value="BAND 7 PROTEIN-RELATED"/>
    <property type="match status" value="1"/>
</dbReference>
<dbReference type="EMBL" id="OU015567">
    <property type="protein sequence ID" value="CAG5109684.1"/>
    <property type="molecule type" value="Genomic_DNA"/>
</dbReference>
<feature type="region of interest" description="Disordered" evidence="2">
    <location>
        <begin position="1"/>
        <end position="46"/>
    </location>
</feature>
<evidence type="ECO:0000313" key="4">
    <source>
        <dbReference type="EMBL" id="CAG5109684.1"/>
    </source>
</evidence>
<proteinExistence type="inferred from homology"/>
<protein>
    <submittedName>
        <fullName evidence="4">Oidioi.mRNA.OKI2018_I69.chr2.g4195.t1.cds</fullName>
    </submittedName>
</protein>
<feature type="compositionally biased region" description="Pro residues" evidence="2">
    <location>
        <begin position="15"/>
        <end position="24"/>
    </location>
</feature>
<dbReference type="InterPro" id="IPR001107">
    <property type="entry name" value="Band_7"/>
</dbReference>
<dbReference type="Gene3D" id="3.30.479.30">
    <property type="entry name" value="Band 7 domain"/>
    <property type="match status" value="1"/>
</dbReference>
<feature type="domain" description="Band 7" evidence="3">
    <location>
        <begin position="77"/>
        <end position="235"/>
    </location>
</feature>
<dbReference type="SUPFAM" id="SSF117892">
    <property type="entry name" value="Band 7/SPFH domain"/>
    <property type="match status" value="1"/>
</dbReference>
<organism evidence="4 5">
    <name type="scientific">Oikopleura dioica</name>
    <name type="common">Tunicate</name>
    <dbReference type="NCBI Taxonomy" id="34765"/>
    <lineage>
        <taxon>Eukaryota</taxon>
        <taxon>Metazoa</taxon>
        <taxon>Chordata</taxon>
        <taxon>Tunicata</taxon>
        <taxon>Appendicularia</taxon>
        <taxon>Copelata</taxon>
        <taxon>Oikopleuridae</taxon>
        <taxon>Oikopleura</taxon>
    </lineage>
</organism>
<dbReference type="PRINTS" id="PR00721">
    <property type="entry name" value="STOMATIN"/>
</dbReference>
<dbReference type="SMART" id="SM00244">
    <property type="entry name" value="PHB"/>
    <property type="match status" value="1"/>
</dbReference>
<dbReference type="Proteomes" id="UP001158576">
    <property type="component" value="Chromosome 2"/>
</dbReference>
<sequence>MHGGYGMPQQAPPMQQAPPPPPPHQNNFNNMQPITNQPMPKDEPLEMPTQEQSLVGNLTICCATIFNAICCPFTIWNVVNVVQEYERAVILRNGIIQGKASGPGLFCIIPGPDEFKRIDLRERAVDIMPQQVLTKDSVPLRVDAVVYYKIFDPTKMVLRVTDANASTIQTCATNLRSCLSNYDLRQILDNMPAITNQLLQQVDKATDPWGIQVTKVEIKDVRLPPQIQRSMAAEAESSREAKAKILAAEGEKHASEALSEAAAIMNEAPAALQLRYLQTLAQISTENPSTILFPLPMSLAQ</sequence>
<evidence type="ECO:0000259" key="3">
    <source>
        <dbReference type="SMART" id="SM00244"/>
    </source>
</evidence>
<dbReference type="Gene3D" id="6.10.250.2090">
    <property type="match status" value="1"/>
</dbReference>
<comment type="similarity">
    <text evidence="1">Belongs to the band 7/mec-2 family.</text>
</comment>